<feature type="transmembrane region" description="Helical" evidence="6">
    <location>
        <begin position="97"/>
        <end position="118"/>
    </location>
</feature>
<evidence type="ECO:0000256" key="3">
    <source>
        <dbReference type="ARBA" id="ARBA00022989"/>
    </source>
</evidence>
<dbReference type="PANTHER" id="PTHR38436:SF3">
    <property type="entry name" value="CARBOXYMETHYLENEBUTENOLIDASE-RELATED"/>
    <property type="match status" value="1"/>
</dbReference>
<name>A0A9W7A8Z0_9STRA</name>
<sequence>MALHLLTFGKPSPLPLMNAEQLSYALSTYHAVLATIFAAVYAPRFVLLRSTGEDAALACYYTCDCPGDLTLAVESMCTIMILYFAIDLAVMRSSKSVSVLMLIHHAAFAFAGVVQLWAGRSCGPFSWLIGGELSTLFLNARWYLKRTGRSTSLFYAVVQVLFALTFFVTRILVYGLGLIDFLRSDENVFRRIELWQITPILFVAGYGLNLFWFFKILKVVFRGIKVARPSFATTLLLILSLTAVYHSSPYNHDAPRAATLTRVWNDHMKYEFDPNHKSVRNTMNTMNDHPSVNHVPTQIGGVGHESVSEFYSKNFIFANPEMEVTPVFRTIGRDSIVDELIVTLTHDRKVPWLAPSLDPTFLTITFPLVAIVLFEGDAISHERIYWDQATVLRQLGVLDASIMDVTGPEQASLLPTN</sequence>
<evidence type="ECO:0000256" key="6">
    <source>
        <dbReference type="SAM" id="Phobius"/>
    </source>
</evidence>
<dbReference type="GO" id="GO:0030638">
    <property type="term" value="P:polyketide metabolic process"/>
    <property type="evidence" value="ECO:0007669"/>
    <property type="project" value="InterPro"/>
</dbReference>
<dbReference type="Gene3D" id="3.10.450.50">
    <property type="match status" value="1"/>
</dbReference>
<gene>
    <name evidence="8" type="ORF">TrRE_jg4326</name>
</gene>
<dbReference type="PANTHER" id="PTHR38436">
    <property type="entry name" value="POLYKETIDE CYCLASE SNOAL-LIKE DOMAIN"/>
    <property type="match status" value="1"/>
</dbReference>
<keyword evidence="4 5" id="KW-0472">Membrane</keyword>
<comment type="subcellular location">
    <subcellularLocation>
        <location evidence="1">Membrane</location>
        <topology evidence="1">Multi-pass membrane protein</topology>
    </subcellularLocation>
</comment>
<evidence type="ECO:0000256" key="4">
    <source>
        <dbReference type="ARBA" id="ARBA00023136"/>
    </source>
</evidence>
<reference evidence="8" key="1">
    <citation type="submission" date="2022-07" db="EMBL/GenBank/DDBJ databases">
        <title>Genome analysis of Parmales, a sister group of diatoms, reveals the evolutionary specialization of diatoms from phago-mixotrophs to photoautotrophs.</title>
        <authorList>
            <person name="Ban H."/>
            <person name="Sato S."/>
            <person name="Yoshikawa S."/>
            <person name="Kazumasa Y."/>
            <person name="Nakamura Y."/>
            <person name="Ichinomiya M."/>
            <person name="Saitoh K."/>
            <person name="Sato N."/>
            <person name="Blanc-Mathieu R."/>
            <person name="Endo H."/>
            <person name="Kuwata A."/>
            <person name="Ogata H."/>
        </authorList>
    </citation>
    <scope>NUCLEOTIDE SEQUENCE</scope>
</reference>
<dbReference type="InterPro" id="IPR006634">
    <property type="entry name" value="TLC-dom"/>
</dbReference>
<feature type="non-terminal residue" evidence="8">
    <location>
        <position position="1"/>
    </location>
</feature>
<dbReference type="SMART" id="SM00724">
    <property type="entry name" value="TLC"/>
    <property type="match status" value="1"/>
</dbReference>
<evidence type="ECO:0000256" key="1">
    <source>
        <dbReference type="ARBA" id="ARBA00004141"/>
    </source>
</evidence>
<feature type="transmembrane region" description="Helical" evidence="6">
    <location>
        <begin position="153"/>
        <end position="174"/>
    </location>
</feature>
<protein>
    <recommendedName>
        <fullName evidence="7">TLC domain-containing protein</fullName>
    </recommendedName>
</protein>
<feature type="transmembrane region" description="Helical" evidence="6">
    <location>
        <begin position="226"/>
        <end position="245"/>
    </location>
</feature>
<dbReference type="InterPro" id="IPR032710">
    <property type="entry name" value="NTF2-like_dom_sf"/>
</dbReference>
<proteinExistence type="predicted"/>
<dbReference type="Proteomes" id="UP001165082">
    <property type="component" value="Unassembled WGS sequence"/>
</dbReference>
<dbReference type="InterPro" id="IPR009959">
    <property type="entry name" value="Cyclase_SnoaL-like"/>
</dbReference>
<evidence type="ECO:0000313" key="8">
    <source>
        <dbReference type="EMBL" id="GMH65610.1"/>
    </source>
</evidence>
<keyword evidence="3 6" id="KW-1133">Transmembrane helix</keyword>
<feature type="transmembrane region" description="Helical" evidence="6">
    <location>
        <begin position="194"/>
        <end position="214"/>
    </location>
</feature>
<feature type="transmembrane region" description="Helical" evidence="6">
    <location>
        <begin position="21"/>
        <end position="42"/>
    </location>
</feature>
<accession>A0A9W7A8Z0</accession>
<dbReference type="Pfam" id="PF03798">
    <property type="entry name" value="TRAM_LAG1_CLN8"/>
    <property type="match status" value="1"/>
</dbReference>
<dbReference type="GO" id="GO:0016020">
    <property type="term" value="C:membrane"/>
    <property type="evidence" value="ECO:0007669"/>
    <property type="project" value="UniProtKB-SubCell"/>
</dbReference>
<dbReference type="PROSITE" id="PS50922">
    <property type="entry name" value="TLC"/>
    <property type="match status" value="1"/>
</dbReference>
<keyword evidence="2 5" id="KW-0812">Transmembrane</keyword>
<comment type="caution">
    <text evidence="8">The sequence shown here is derived from an EMBL/GenBank/DDBJ whole genome shotgun (WGS) entry which is preliminary data.</text>
</comment>
<feature type="transmembrane region" description="Helical" evidence="6">
    <location>
        <begin position="71"/>
        <end position="90"/>
    </location>
</feature>
<dbReference type="SUPFAM" id="SSF54427">
    <property type="entry name" value="NTF2-like"/>
    <property type="match status" value="1"/>
</dbReference>
<dbReference type="AlphaFoldDB" id="A0A9W7A8Z0"/>
<evidence type="ECO:0000259" key="7">
    <source>
        <dbReference type="PROSITE" id="PS50922"/>
    </source>
</evidence>
<evidence type="ECO:0000313" key="9">
    <source>
        <dbReference type="Proteomes" id="UP001165082"/>
    </source>
</evidence>
<dbReference type="EMBL" id="BRXZ01001218">
    <property type="protein sequence ID" value="GMH65610.1"/>
    <property type="molecule type" value="Genomic_DNA"/>
</dbReference>
<keyword evidence="9" id="KW-1185">Reference proteome</keyword>
<evidence type="ECO:0000256" key="5">
    <source>
        <dbReference type="PROSITE-ProRule" id="PRU00205"/>
    </source>
</evidence>
<dbReference type="OrthoDB" id="5440at2759"/>
<evidence type="ECO:0000256" key="2">
    <source>
        <dbReference type="ARBA" id="ARBA00022692"/>
    </source>
</evidence>
<organism evidence="8 9">
    <name type="scientific">Triparma retinervis</name>
    <dbReference type="NCBI Taxonomy" id="2557542"/>
    <lineage>
        <taxon>Eukaryota</taxon>
        <taxon>Sar</taxon>
        <taxon>Stramenopiles</taxon>
        <taxon>Ochrophyta</taxon>
        <taxon>Bolidophyceae</taxon>
        <taxon>Parmales</taxon>
        <taxon>Triparmaceae</taxon>
        <taxon>Triparma</taxon>
    </lineage>
</organism>
<feature type="domain" description="TLC" evidence="7">
    <location>
        <begin position="16"/>
        <end position="225"/>
    </location>
</feature>